<accession>A0ABQ7AYX6</accession>
<gene>
    <name evidence="2" type="ORF">DY000_02060005</name>
</gene>
<evidence type="ECO:0000313" key="2">
    <source>
        <dbReference type="EMBL" id="KAF3519376.1"/>
    </source>
</evidence>
<name>A0ABQ7AYX6_BRACR</name>
<organism evidence="2 3">
    <name type="scientific">Brassica cretica</name>
    <name type="common">Mustard</name>
    <dbReference type="NCBI Taxonomy" id="69181"/>
    <lineage>
        <taxon>Eukaryota</taxon>
        <taxon>Viridiplantae</taxon>
        <taxon>Streptophyta</taxon>
        <taxon>Embryophyta</taxon>
        <taxon>Tracheophyta</taxon>
        <taxon>Spermatophyta</taxon>
        <taxon>Magnoliopsida</taxon>
        <taxon>eudicotyledons</taxon>
        <taxon>Gunneridae</taxon>
        <taxon>Pentapetalae</taxon>
        <taxon>rosids</taxon>
        <taxon>malvids</taxon>
        <taxon>Brassicales</taxon>
        <taxon>Brassicaceae</taxon>
        <taxon>Brassiceae</taxon>
        <taxon>Brassica</taxon>
    </lineage>
</organism>
<reference evidence="2 3" key="1">
    <citation type="journal article" date="2020" name="BMC Genomics">
        <title>Intraspecific diversification of the crop wild relative Brassica cretica Lam. using demographic model selection.</title>
        <authorList>
            <person name="Kioukis A."/>
            <person name="Michalopoulou V.A."/>
            <person name="Briers L."/>
            <person name="Pirintsos S."/>
            <person name="Studholme D.J."/>
            <person name="Pavlidis P."/>
            <person name="Sarris P.F."/>
        </authorList>
    </citation>
    <scope>NUCLEOTIDE SEQUENCE [LARGE SCALE GENOMIC DNA]</scope>
    <source>
        <strain evidence="3">cv. PFS-1207/04</strain>
    </source>
</reference>
<dbReference type="EMBL" id="QGKV02001556">
    <property type="protein sequence ID" value="KAF3519376.1"/>
    <property type="molecule type" value="Genomic_DNA"/>
</dbReference>
<evidence type="ECO:0000256" key="1">
    <source>
        <dbReference type="SAM" id="MobiDB-lite"/>
    </source>
</evidence>
<protein>
    <submittedName>
        <fullName evidence="2">Uncharacterized protein</fullName>
    </submittedName>
</protein>
<keyword evidence="3" id="KW-1185">Reference proteome</keyword>
<comment type="caution">
    <text evidence="2">The sequence shown here is derived from an EMBL/GenBank/DDBJ whole genome shotgun (WGS) entry which is preliminary data.</text>
</comment>
<dbReference type="Proteomes" id="UP000266723">
    <property type="component" value="Unassembled WGS sequence"/>
</dbReference>
<feature type="region of interest" description="Disordered" evidence="1">
    <location>
        <begin position="1"/>
        <end position="53"/>
    </location>
</feature>
<evidence type="ECO:0000313" key="3">
    <source>
        <dbReference type="Proteomes" id="UP000266723"/>
    </source>
</evidence>
<sequence length="116" mass="12428">MSQENHQVDSPGRLGRVGESPVATAEERWLTGKVTGDGGGAAASSRRWTDGGSGELAAETAVRAFHALAKGNLPEVREGSSGLRLRRGWCLWLRLNEGNTMVVLHARISQQLGSYD</sequence>
<proteinExistence type="predicted"/>